<evidence type="ECO:0000256" key="2">
    <source>
        <dbReference type="SAM" id="MobiDB-lite"/>
    </source>
</evidence>
<dbReference type="GO" id="GO:0003684">
    <property type="term" value="F:damaged DNA binding"/>
    <property type="evidence" value="ECO:0007669"/>
    <property type="project" value="InterPro"/>
</dbReference>
<keyword evidence="5" id="KW-1185">Reference proteome</keyword>
<feature type="coiled-coil region" evidence="1">
    <location>
        <begin position="391"/>
        <end position="434"/>
    </location>
</feature>
<dbReference type="Gene3D" id="3.30.70.270">
    <property type="match status" value="1"/>
</dbReference>
<dbReference type="GO" id="GO:0070987">
    <property type="term" value="P:error-free translesion synthesis"/>
    <property type="evidence" value="ECO:0007669"/>
    <property type="project" value="UniProtKB-ARBA"/>
</dbReference>
<protein>
    <submittedName>
        <fullName evidence="4">DNA/RNA polymerase</fullName>
    </submittedName>
</protein>
<dbReference type="PANTHER" id="PTHR46404:SF1">
    <property type="entry name" value="DNA POLYMERASE IOTA"/>
    <property type="match status" value="1"/>
</dbReference>
<dbReference type="InterPro" id="IPR001126">
    <property type="entry name" value="UmuC"/>
</dbReference>
<dbReference type="Gene3D" id="3.30.1490.100">
    <property type="entry name" value="DNA polymerase, Y-family, little finger domain"/>
    <property type="match status" value="1"/>
</dbReference>
<dbReference type="OrthoDB" id="447129at2759"/>
<feature type="region of interest" description="Disordered" evidence="2">
    <location>
        <begin position="601"/>
        <end position="644"/>
    </location>
</feature>
<dbReference type="EMBL" id="MU005772">
    <property type="protein sequence ID" value="KAF2708427.1"/>
    <property type="molecule type" value="Genomic_DNA"/>
</dbReference>
<dbReference type="InterPro" id="IPR043502">
    <property type="entry name" value="DNA/RNA_pol_sf"/>
</dbReference>
<feature type="domain" description="UmuC" evidence="3">
    <location>
        <begin position="40"/>
        <end position="296"/>
    </location>
</feature>
<dbReference type="Pfam" id="PF00817">
    <property type="entry name" value="IMS"/>
    <property type="match status" value="1"/>
</dbReference>
<name>A0A6G1K7S9_9PLEO</name>
<proteinExistence type="predicted"/>
<dbReference type="FunFam" id="3.40.1170.60:FF:000006">
    <property type="entry name" value="DNA polymerase iota"/>
    <property type="match status" value="1"/>
</dbReference>
<organism evidence="4 5">
    <name type="scientific">Pleomassaria siparia CBS 279.74</name>
    <dbReference type="NCBI Taxonomy" id="1314801"/>
    <lineage>
        <taxon>Eukaryota</taxon>
        <taxon>Fungi</taxon>
        <taxon>Dikarya</taxon>
        <taxon>Ascomycota</taxon>
        <taxon>Pezizomycotina</taxon>
        <taxon>Dothideomycetes</taxon>
        <taxon>Pleosporomycetidae</taxon>
        <taxon>Pleosporales</taxon>
        <taxon>Pleomassariaceae</taxon>
        <taxon>Pleomassaria</taxon>
    </lineage>
</organism>
<evidence type="ECO:0000313" key="5">
    <source>
        <dbReference type="Proteomes" id="UP000799428"/>
    </source>
</evidence>
<dbReference type="GO" id="GO:0003887">
    <property type="term" value="F:DNA-directed DNA polymerase activity"/>
    <property type="evidence" value="ECO:0007669"/>
    <property type="project" value="TreeGrafter"/>
</dbReference>
<evidence type="ECO:0000256" key="1">
    <source>
        <dbReference type="SAM" id="Coils"/>
    </source>
</evidence>
<sequence length="677" mass="76579">MDTCTDYRDKDTHTPEYNRDVADDRRRILARTRLRRQQTSIIIHFDCFYAAVLENETPKLRNLPLAVQQKQIVVTCNYEARRRGLYKLQPIKEAKRVCPEAVIVLGEDLTRFREASKKNYSFLASFSWNSKAERLGFDEVFMDVSDMIEYNVGLLNHNHLTNSFFCLARNDPTAGFAYDASRVAGHTYPPDLAPPDLAPPDLVIDSPVQSDERLRLHLTLASHLAKHLRQQLEAQNGYTCTVGISTNKLLSKLAGNLHKPDDQTTLWPPYTADDSERDNVTSFIDGHEVGKIPGIGFNIAQKLRAHVLQREAEIDAGLVHGGTKEGVLAGHVRKHPDMGPETLERILGGPGVSHGIGGKIWRLLNGCDDTEVGLARHVPKQISLEDSYLRLDTMEQVLKELRMLAESLLKRMHADLLEDNEEEEEEEEEEEHGEDIVAVRHVTAVTPTDTIGKRWLAYPKTIRLSTRPRPPQTIDGSTRNRSFARISKSAPMPNFVFSLKDDVGEISARLVSESLVPLFRRLHPEKSRWDLSLVNVAATNMVDAASEKSRGVGRDISKMFKRQDHVLKQWRVDDYESKISAMEINQVETRGHHGRQTILLREHSIRGSEDFPTSSQESSLRNDAKWESEHEDDDDDDDDNGGHAMVGDDKFVCELCGAAMPIYAMATHSRFHKHERG</sequence>
<dbReference type="AlphaFoldDB" id="A0A6G1K7S9"/>
<dbReference type="PANTHER" id="PTHR46404">
    <property type="entry name" value="DNA POLYMERASE IOTA"/>
    <property type="match status" value="1"/>
</dbReference>
<dbReference type="InterPro" id="IPR036775">
    <property type="entry name" value="DNA_pol_Y-fam_lit_finger_sf"/>
</dbReference>
<accession>A0A6G1K7S9</accession>
<evidence type="ECO:0000313" key="4">
    <source>
        <dbReference type="EMBL" id="KAF2708427.1"/>
    </source>
</evidence>
<dbReference type="InterPro" id="IPR043128">
    <property type="entry name" value="Rev_trsase/Diguanyl_cyclase"/>
</dbReference>
<dbReference type="Proteomes" id="UP000799428">
    <property type="component" value="Unassembled WGS sequence"/>
</dbReference>
<dbReference type="PROSITE" id="PS50173">
    <property type="entry name" value="UMUC"/>
    <property type="match status" value="1"/>
</dbReference>
<dbReference type="SUPFAM" id="SSF56672">
    <property type="entry name" value="DNA/RNA polymerases"/>
    <property type="match status" value="1"/>
</dbReference>
<dbReference type="Gene3D" id="3.40.1170.60">
    <property type="match status" value="1"/>
</dbReference>
<gene>
    <name evidence="4" type="ORF">K504DRAFT_434900</name>
</gene>
<dbReference type="GO" id="GO:0006281">
    <property type="term" value="P:DNA repair"/>
    <property type="evidence" value="ECO:0007669"/>
    <property type="project" value="InterPro"/>
</dbReference>
<feature type="compositionally biased region" description="Acidic residues" evidence="2">
    <location>
        <begin position="629"/>
        <end position="639"/>
    </location>
</feature>
<evidence type="ECO:0000259" key="3">
    <source>
        <dbReference type="PROSITE" id="PS50173"/>
    </source>
</evidence>
<keyword evidence="1" id="KW-0175">Coiled coil</keyword>
<reference evidence="4" key="1">
    <citation type="journal article" date="2020" name="Stud. Mycol.">
        <title>101 Dothideomycetes genomes: a test case for predicting lifestyles and emergence of pathogens.</title>
        <authorList>
            <person name="Haridas S."/>
            <person name="Albert R."/>
            <person name="Binder M."/>
            <person name="Bloem J."/>
            <person name="Labutti K."/>
            <person name="Salamov A."/>
            <person name="Andreopoulos B."/>
            <person name="Baker S."/>
            <person name="Barry K."/>
            <person name="Bills G."/>
            <person name="Bluhm B."/>
            <person name="Cannon C."/>
            <person name="Castanera R."/>
            <person name="Culley D."/>
            <person name="Daum C."/>
            <person name="Ezra D."/>
            <person name="Gonzalez J."/>
            <person name="Henrissat B."/>
            <person name="Kuo A."/>
            <person name="Liang C."/>
            <person name="Lipzen A."/>
            <person name="Lutzoni F."/>
            <person name="Magnuson J."/>
            <person name="Mondo S."/>
            <person name="Nolan M."/>
            <person name="Ohm R."/>
            <person name="Pangilinan J."/>
            <person name="Park H.-J."/>
            <person name="Ramirez L."/>
            <person name="Alfaro M."/>
            <person name="Sun H."/>
            <person name="Tritt A."/>
            <person name="Yoshinaga Y."/>
            <person name="Zwiers L.-H."/>
            <person name="Turgeon B."/>
            <person name="Goodwin S."/>
            <person name="Spatafora J."/>
            <person name="Crous P."/>
            <person name="Grigoriev I."/>
        </authorList>
    </citation>
    <scope>NUCLEOTIDE SEQUENCE</scope>
    <source>
        <strain evidence="4">CBS 279.74</strain>
    </source>
</reference>